<dbReference type="SUPFAM" id="SSF51206">
    <property type="entry name" value="cAMP-binding domain-like"/>
    <property type="match status" value="1"/>
</dbReference>
<dbReference type="Gene3D" id="1.10.10.10">
    <property type="entry name" value="Winged helix-like DNA-binding domain superfamily/Winged helix DNA-binding domain"/>
    <property type="match status" value="1"/>
</dbReference>
<name>A0ABP7LM28_9SPHN</name>
<dbReference type="InterPro" id="IPR012318">
    <property type="entry name" value="HTH_CRP"/>
</dbReference>
<dbReference type="Pfam" id="PF13545">
    <property type="entry name" value="HTH_Crp_2"/>
    <property type="match status" value="1"/>
</dbReference>
<dbReference type="Pfam" id="PF00027">
    <property type="entry name" value="cNMP_binding"/>
    <property type="match status" value="1"/>
</dbReference>
<protein>
    <recommendedName>
        <fullName evidence="4">HTH crp-type domain-containing protein</fullName>
    </recommendedName>
</protein>
<dbReference type="PANTHER" id="PTHR24567">
    <property type="entry name" value="CRP FAMILY TRANSCRIPTIONAL REGULATORY PROTEIN"/>
    <property type="match status" value="1"/>
</dbReference>
<keyword evidence="1" id="KW-0805">Transcription regulation</keyword>
<dbReference type="InterPro" id="IPR000595">
    <property type="entry name" value="cNMP-bd_dom"/>
</dbReference>
<comment type="caution">
    <text evidence="5">The sequence shown here is derived from an EMBL/GenBank/DDBJ whole genome shotgun (WGS) entry which is preliminary data.</text>
</comment>
<feature type="domain" description="HTH crp-type" evidence="4">
    <location>
        <begin position="145"/>
        <end position="219"/>
    </location>
</feature>
<keyword evidence="6" id="KW-1185">Reference proteome</keyword>
<keyword evidence="3" id="KW-0804">Transcription</keyword>
<dbReference type="InterPro" id="IPR036390">
    <property type="entry name" value="WH_DNA-bd_sf"/>
</dbReference>
<evidence type="ECO:0000256" key="3">
    <source>
        <dbReference type="ARBA" id="ARBA00023163"/>
    </source>
</evidence>
<evidence type="ECO:0000256" key="1">
    <source>
        <dbReference type="ARBA" id="ARBA00023015"/>
    </source>
</evidence>
<gene>
    <name evidence="5" type="ORF">GCM10022276_22510</name>
</gene>
<organism evidence="5 6">
    <name type="scientific">Sphingomonas limnosediminicola</name>
    <dbReference type="NCBI Taxonomy" id="940133"/>
    <lineage>
        <taxon>Bacteria</taxon>
        <taxon>Pseudomonadati</taxon>
        <taxon>Pseudomonadota</taxon>
        <taxon>Alphaproteobacteria</taxon>
        <taxon>Sphingomonadales</taxon>
        <taxon>Sphingomonadaceae</taxon>
        <taxon>Sphingomonas</taxon>
    </lineage>
</organism>
<dbReference type="InterPro" id="IPR014710">
    <property type="entry name" value="RmlC-like_jellyroll"/>
</dbReference>
<dbReference type="SUPFAM" id="SSF46785">
    <property type="entry name" value="Winged helix' DNA-binding domain"/>
    <property type="match status" value="1"/>
</dbReference>
<reference evidence="6" key="1">
    <citation type="journal article" date="2019" name="Int. J. Syst. Evol. Microbiol.">
        <title>The Global Catalogue of Microorganisms (GCM) 10K type strain sequencing project: providing services to taxonomists for standard genome sequencing and annotation.</title>
        <authorList>
            <consortium name="The Broad Institute Genomics Platform"/>
            <consortium name="The Broad Institute Genome Sequencing Center for Infectious Disease"/>
            <person name="Wu L."/>
            <person name="Ma J."/>
        </authorList>
    </citation>
    <scope>NUCLEOTIDE SEQUENCE [LARGE SCALE GENOMIC DNA]</scope>
    <source>
        <strain evidence="6">JCM 17543</strain>
    </source>
</reference>
<dbReference type="Proteomes" id="UP001500827">
    <property type="component" value="Unassembled WGS sequence"/>
</dbReference>
<evidence type="ECO:0000259" key="4">
    <source>
        <dbReference type="PROSITE" id="PS51063"/>
    </source>
</evidence>
<keyword evidence="2" id="KW-0238">DNA-binding</keyword>
<dbReference type="EMBL" id="BAABBM010000001">
    <property type="protein sequence ID" value="GAA3903323.1"/>
    <property type="molecule type" value="Genomic_DNA"/>
</dbReference>
<dbReference type="InterPro" id="IPR036388">
    <property type="entry name" value="WH-like_DNA-bd_sf"/>
</dbReference>
<dbReference type="SMART" id="SM00419">
    <property type="entry name" value="HTH_CRP"/>
    <property type="match status" value="1"/>
</dbReference>
<evidence type="ECO:0000313" key="5">
    <source>
        <dbReference type="EMBL" id="GAA3903323.1"/>
    </source>
</evidence>
<dbReference type="PANTHER" id="PTHR24567:SF68">
    <property type="entry name" value="DNA-BINDING TRANSCRIPTIONAL DUAL REGULATOR CRP"/>
    <property type="match status" value="1"/>
</dbReference>
<accession>A0ABP7LM28</accession>
<dbReference type="CDD" id="cd00038">
    <property type="entry name" value="CAP_ED"/>
    <property type="match status" value="1"/>
</dbReference>
<dbReference type="Gene3D" id="2.60.120.10">
    <property type="entry name" value="Jelly Rolls"/>
    <property type="match status" value="1"/>
</dbReference>
<evidence type="ECO:0000313" key="6">
    <source>
        <dbReference type="Proteomes" id="UP001500827"/>
    </source>
</evidence>
<sequence length="258" mass="29014">MDNMWLRRLSEFIVPTADELVVLEEAKSDRREFKRNQLISVEGAPVQEVYFLVDGWVESSVGVNYGRKQLTKIYLPGDFPGMPNVAMAQTAEQLVALNNVTMDVIPIDRLSLLFEKAPRFGCMLFVTAQQERVMLMDHLATVGQTLAIQRVASLLLEVHRRLVALQPGIGNVLDWPLSQERVAQSTGLTSVHVNRSFAELTRRGLVARAGRQITLLDLQRLAELAGLPERDFAQRPSWLATCCLPRERALARAPDKVR</sequence>
<dbReference type="InterPro" id="IPR018490">
    <property type="entry name" value="cNMP-bd_dom_sf"/>
</dbReference>
<evidence type="ECO:0000256" key="2">
    <source>
        <dbReference type="ARBA" id="ARBA00023125"/>
    </source>
</evidence>
<proteinExistence type="predicted"/>
<dbReference type="PROSITE" id="PS51063">
    <property type="entry name" value="HTH_CRP_2"/>
    <property type="match status" value="1"/>
</dbReference>
<dbReference type="InterPro" id="IPR050397">
    <property type="entry name" value="Env_Response_Regulators"/>
</dbReference>